<accession>A0A951QTF5</accession>
<sequence length="454" mass="48758">MSQEASTHLIVPEASEELIANEPWSIENYADGLIDELFCDIDQILDNSRNLPSQTVQSGYTPVQTIKVQQIVVPETQIRQPIQAVAEVKNNHLSRVAHETPHSSKTVKKTRKKSSGWVGKLLSTGATIGVAIVGAIWLLNSGLLSRLNSQIAQQSLQLAQKQAHLPTQVDVQADLVQYMLRALSVIDRQETKSNLKSARPVLSTQASASTPAYPVAIPTAKSISGSLPPVLVSSGTSPAPARSTTVVERIYIPVYQAPLPMRYAPPPIGGVANPLPPVALAKKGIPQKARFSAPIKTALKTVREVANPDNLKAFAFMRQMPLLKPLKVTNAPITVRQPPKPLPVLPVISVFRAAPPKLPVASVPAPRREVIPPPPVKQEVAVQAAFAPPAHELQGVLDLPGKSAALFKIDGATRRIDVGEGIGASGWTLVEVTKDEAVVRRNGEVRSIFAGQKF</sequence>
<dbReference type="EMBL" id="JAHHGZ010000032">
    <property type="protein sequence ID" value="MBW4670510.1"/>
    <property type="molecule type" value="Genomic_DNA"/>
</dbReference>
<name>A0A951QTF5_9CYAN</name>
<keyword evidence="1" id="KW-0812">Transmembrane</keyword>
<evidence type="ECO:0008006" key="4">
    <source>
        <dbReference type="Google" id="ProtNLM"/>
    </source>
</evidence>
<keyword evidence="1" id="KW-0472">Membrane</keyword>
<evidence type="ECO:0000256" key="1">
    <source>
        <dbReference type="SAM" id="Phobius"/>
    </source>
</evidence>
<keyword evidence="1" id="KW-1133">Transmembrane helix</keyword>
<feature type="transmembrane region" description="Helical" evidence="1">
    <location>
        <begin position="117"/>
        <end position="139"/>
    </location>
</feature>
<reference evidence="2" key="2">
    <citation type="journal article" date="2022" name="Microbiol. Resour. Announc.">
        <title>Metagenome Sequencing to Explore Phylogenomics of Terrestrial Cyanobacteria.</title>
        <authorList>
            <person name="Ward R.D."/>
            <person name="Stajich J.E."/>
            <person name="Johansen J.R."/>
            <person name="Huntemann M."/>
            <person name="Clum A."/>
            <person name="Foster B."/>
            <person name="Foster B."/>
            <person name="Roux S."/>
            <person name="Palaniappan K."/>
            <person name="Varghese N."/>
            <person name="Mukherjee S."/>
            <person name="Reddy T.B.K."/>
            <person name="Daum C."/>
            <person name="Copeland A."/>
            <person name="Chen I.A."/>
            <person name="Ivanova N.N."/>
            <person name="Kyrpides N.C."/>
            <person name="Shapiro N."/>
            <person name="Eloe-Fadrosh E.A."/>
            <person name="Pietrasiak N."/>
        </authorList>
    </citation>
    <scope>NUCLEOTIDE SEQUENCE</scope>
    <source>
        <strain evidence="2">GSE-NOS-MK-12-04C</strain>
    </source>
</reference>
<gene>
    <name evidence="2" type="ORF">KME60_24605</name>
</gene>
<evidence type="ECO:0000313" key="3">
    <source>
        <dbReference type="Proteomes" id="UP000729701"/>
    </source>
</evidence>
<dbReference type="Proteomes" id="UP000729701">
    <property type="component" value="Unassembled WGS sequence"/>
</dbReference>
<evidence type="ECO:0000313" key="2">
    <source>
        <dbReference type="EMBL" id="MBW4670510.1"/>
    </source>
</evidence>
<comment type="caution">
    <text evidence="2">The sequence shown here is derived from an EMBL/GenBank/DDBJ whole genome shotgun (WGS) entry which is preliminary data.</text>
</comment>
<organism evidence="2 3">
    <name type="scientific">Cyanomargarita calcarea GSE-NOS-MK-12-04C</name>
    <dbReference type="NCBI Taxonomy" id="2839659"/>
    <lineage>
        <taxon>Bacteria</taxon>
        <taxon>Bacillati</taxon>
        <taxon>Cyanobacteriota</taxon>
        <taxon>Cyanophyceae</taxon>
        <taxon>Nostocales</taxon>
        <taxon>Cyanomargaritaceae</taxon>
        <taxon>Cyanomargarita</taxon>
    </lineage>
</organism>
<protein>
    <recommendedName>
        <fullName evidence="4">Type II secretion system protein GspC N-terminal domain-containing protein</fullName>
    </recommendedName>
</protein>
<proteinExistence type="predicted"/>
<reference evidence="2" key="1">
    <citation type="submission" date="2021-05" db="EMBL/GenBank/DDBJ databases">
        <authorList>
            <person name="Pietrasiak N."/>
            <person name="Ward R."/>
            <person name="Stajich J.E."/>
            <person name="Kurbessoian T."/>
        </authorList>
    </citation>
    <scope>NUCLEOTIDE SEQUENCE</scope>
    <source>
        <strain evidence="2">GSE-NOS-MK-12-04C</strain>
    </source>
</reference>
<dbReference type="AlphaFoldDB" id="A0A951QTF5"/>